<dbReference type="STRING" id="1423796.FC24_GL001508"/>
<comment type="caution">
    <text evidence="1">The sequence shown here is derived from an EMBL/GenBank/DDBJ whole genome shotgun (WGS) entry which is preliminary data.</text>
</comment>
<proteinExistence type="predicted"/>
<dbReference type="AlphaFoldDB" id="A0A0R2DIY2"/>
<sequence length="253" mass="29475">MHLVPQTHWLDPVVYRQKMLETVTAALPRQIKIVAVNFAQGTASSYWLLRWEAAGEVAWLTLRIANHPLWLKHACQLSILWAAPNYQRLHQQLQHQFKRTASALPFFELAVTDAALLYLLLAAEQNQLVYFVQLPKAIAARHKGRQLDLAADFMSLPLFMGNRNNANILLQPVQNAVLQRYLARFYGQNLLFSQFKNYRLLALLPTNQWVQPLLQQDFKGLNWRQLIAQTYGPAFWQQYRQLCYTAKQHLNIR</sequence>
<accession>A0A0R2DIY2</accession>
<keyword evidence="2" id="KW-1185">Reference proteome</keyword>
<gene>
    <name evidence="1" type="ORF">FC24_GL001508</name>
</gene>
<dbReference type="OrthoDB" id="2199289at2"/>
<organism evidence="1 2">
    <name type="scientific">Loigolactobacillus rennini DSM 20253</name>
    <dbReference type="NCBI Taxonomy" id="1423796"/>
    <lineage>
        <taxon>Bacteria</taxon>
        <taxon>Bacillati</taxon>
        <taxon>Bacillota</taxon>
        <taxon>Bacilli</taxon>
        <taxon>Lactobacillales</taxon>
        <taxon>Lactobacillaceae</taxon>
        <taxon>Loigolactobacillus</taxon>
    </lineage>
</organism>
<protein>
    <submittedName>
        <fullName evidence="1">Uncharacterized protein</fullName>
    </submittedName>
</protein>
<name>A0A0R2DIY2_9LACO</name>
<dbReference type="EMBL" id="AYYI01000004">
    <property type="protein sequence ID" value="KRM99964.1"/>
    <property type="molecule type" value="Genomic_DNA"/>
</dbReference>
<dbReference type="RefSeq" id="WP_057872929.1">
    <property type="nucleotide sequence ID" value="NZ_AYYI01000004.1"/>
</dbReference>
<reference evidence="1 2" key="1">
    <citation type="journal article" date="2015" name="Genome Announc.">
        <title>Expanding the biotechnology potential of lactobacilli through comparative genomics of 213 strains and associated genera.</title>
        <authorList>
            <person name="Sun Z."/>
            <person name="Harris H.M."/>
            <person name="McCann A."/>
            <person name="Guo C."/>
            <person name="Argimon S."/>
            <person name="Zhang W."/>
            <person name="Yang X."/>
            <person name="Jeffery I.B."/>
            <person name="Cooney J.C."/>
            <person name="Kagawa T.F."/>
            <person name="Liu W."/>
            <person name="Song Y."/>
            <person name="Salvetti E."/>
            <person name="Wrobel A."/>
            <person name="Rasinkangas P."/>
            <person name="Parkhill J."/>
            <person name="Rea M.C."/>
            <person name="O'Sullivan O."/>
            <person name="Ritari J."/>
            <person name="Douillard F.P."/>
            <person name="Paul Ross R."/>
            <person name="Yang R."/>
            <person name="Briner A.E."/>
            <person name="Felis G.E."/>
            <person name="de Vos W.M."/>
            <person name="Barrangou R."/>
            <person name="Klaenhammer T.R."/>
            <person name="Caufield P.W."/>
            <person name="Cui Y."/>
            <person name="Zhang H."/>
            <person name="O'Toole P.W."/>
        </authorList>
    </citation>
    <scope>NUCLEOTIDE SEQUENCE [LARGE SCALE GENOMIC DNA]</scope>
    <source>
        <strain evidence="1 2">DSM 20253</strain>
    </source>
</reference>
<evidence type="ECO:0000313" key="1">
    <source>
        <dbReference type="EMBL" id="KRM99964.1"/>
    </source>
</evidence>
<dbReference type="Proteomes" id="UP000051638">
    <property type="component" value="Unassembled WGS sequence"/>
</dbReference>
<evidence type="ECO:0000313" key="2">
    <source>
        <dbReference type="Proteomes" id="UP000051638"/>
    </source>
</evidence>
<dbReference type="PATRIC" id="fig|1423796.3.peg.1536"/>